<reference evidence="4" key="1">
    <citation type="journal article" date="2019" name="Int. J. Syst. Evol. Microbiol.">
        <title>The Global Catalogue of Microorganisms (GCM) 10K type strain sequencing project: providing services to taxonomists for standard genome sequencing and annotation.</title>
        <authorList>
            <consortium name="The Broad Institute Genomics Platform"/>
            <consortium name="The Broad Institute Genome Sequencing Center for Infectious Disease"/>
            <person name="Wu L."/>
            <person name="Ma J."/>
        </authorList>
    </citation>
    <scope>NUCLEOTIDE SEQUENCE [LARGE SCALE GENOMIC DNA]</scope>
    <source>
        <strain evidence="4">CGMCC 1.19029</strain>
    </source>
</reference>
<protein>
    <submittedName>
        <fullName evidence="3">DUF4424 family protein</fullName>
    </submittedName>
</protein>
<evidence type="ECO:0000256" key="1">
    <source>
        <dbReference type="SAM" id="SignalP"/>
    </source>
</evidence>
<feature type="chain" id="PRO_5046870987" evidence="1">
    <location>
        <begin position="22"/>
        <end position="340"/>
    </location>
</feature>
<organism evidence="3 4">
    <name type="scientific">Castellaniella hirudinis</name>
    <dbReference type="NCBI Taxonomy" id="1144617"/>
    <lineage>
        <taxon>Bacteria</taxon>
        <taxon>Pseudomonadati</taxon>
        <taxon>Pseudomonadota</taxon>
        <taxon>Betaproteobacteria</taxon>
        <taxon>Burkholderiales</taxon>
        <taxon>Alcaligenaceae</taxon>
        <taxon>Castellaniella</taxon>
    </lineage>
</organism>
<dbReference type="InterPro" id="IPR025538">
    <property type="entry name" value="DUF4424"/>
</dbReference>
<name>A0ABV8S2P4_9BURK</name>
<comment type="caution">
    <text evidence="3">The sequence shown here is derived from an EMBL/GenBank/DDBJ whole genome shotgun (WGS) entry which is preliminary data.</text>
</comment>
<evidence type="ECO:0000313" key="3">
    <source>
        <dbReference type="EMBL" id="MFC4299772.1"/>
    </source>
</evidence>
<keyword evidence="1" id="KW-0732">Signal</keyword>
<dbReference type="EMBL" id="JBHSDY010000011">
    <property type="protein sequence ID" value="MFC4299772.1"/>
    <property type="molecule type" value="Genomic_DNA"/>
</dbReference>
<dbReference type="PROSITE" id="PS51257">
    <property type="entry name" value="PROKAR_LIPOPROTEIN"/>
    <property type="match status" value="1"/>
</dbReference>
<evidence type="ECO:0000259" key="2">
    <source>
        <dbReference type="Pfam" id="PF14415"/>
    </source>
</evidence>
<keyword evidence="4" id="KW-1185">Reference proteome</keyword>
<evidence type="ECO:0000313" key="4">
    <source>
        <dbReference type="Proteomes" id="UP001595756"/>
    </source>
</evidence>
<accession>A0ABV8S2P4</accession>
<sequence>MSPRRLAAGCGIALLSACLQAVPAEAETATPVQAAIRSNAVEGPIFTLPAGIRITRQDITMNPRHVTLSYVFQGAQRHTVPFRFELPEMPVDASPDVVGLLDGGGMAEGLAADSKPVNYMNLSVHVNGAPLMLTGRGRALQDGQDVTRILLDAGVPLLYDLNHEAPWSHLPAQTQAMLKARGLLSLDAANWNYQVRYTWDQVFEPGETRVEIHYNPDAFYWSDINLDNFPPIAAGGWANRTYCLDEAWRRTFFRLAGSGAGYELYAVMHVLAPKGAPPPPAAARYSLKVDKYASPNLVAFCPADAKKTSPSTFTWQARNVTPGRTVDALFFMGPDGWPDD</sequence>
<dbReference type="Proteomes" id="UP001595756">
    <property type="component" value="Unassembled WGS sequence"/>
</dbReference>
<feature type="domain" description="DUF4424" evidence="2">
    <location>
        <begin position="40"/>
        <end position="327"/>
    </location>
</feature>
<dbReference type="Pfam" id="PF14415">
    <property type="entry name" value="DUF4424"/>
    <property type="match status" value="1"/>
</dbReference>
<proteinExistence type="predicted"/>
<gene>
    <name evidence="3" type="ORF">ACFO0J_17155</name>
</gene>
<feature type="signal peptide" evidence="1">
    <location>
        <begin position="1"/>
        <end position="21"/>
    </location>
</feature>
<dbReference type="RefSeq" id="WP_376814305.1">
    <property type="nucleotide sequence ID" value="NZ_JBHSDY010000011.1"/>
</dbReference>